<accession>A0A917ILL0</accession>
<gene>
    <name evidence="3" type="ORF">GCM10007359_00130</name>
</gene>
<reference evidence="3 4" key="1">
    <citation type="journal article" date="2014" name="Int. J. Syst. Evol. Microbiol.">
        <title>Complete genome sequence of Corynebacterium casei LMG S-19264T (=DSM 44701T), isolated from a smear-ripened cheese.</title>
        <authorList>
            <consortium name="US DOE Joint Genome Institute (JGI-PGF)"/>
            <person name="Walter F."/>
            <person name="Albersmeier A."/>
            <person name="Kalinowski J."/>
            <person name="Ruckert C."/>
        </authorList>
    </citation>
    <scope>NUCLEOTIDE SEQUENCE [LARGE SCALE GENOMIC DNA]</scope>
    <source>
        <strain evidence="3 4">CCM 8669</strain>
    </source>
</reference>
<dbReference type="InterPro" id="IPR005135">
    <property type="entry name" value="Endo/exonuclease/phosphatase"/>
</dbReference>
<sequence length="376" mass="40597">MLNYFSTTGDTLAGCRFYTDREKNPISVSGGCDARGAANQENLQRQQAKIVEAINTLNASVISLEEIENSAAFGKDRDEALNHLVDGLNAAAGYTKWQAVQSPEALPESEDVIRTAFIYQPNQVKPLGESTIYSGSDAFSNARLPLAQAFTLADADEDDESFVAIVNHFKSKGSGSGEGNQDSGDGQGASNASRVAQAEALTNFASQQAQAHQTENVVLLGDFNSYTREDPMQVLYGASFTNIGDYYDAGNTYLFGGRVGSLDHVLVSPEFLDNTTGADVWNINAFESVGLEYSRYNNNVTNLYSQTPYRSSDHDPKLMGFNLRVESPDEQPDEQDGGSTVPPAHAKNNERGKGNNGQGNDFTKKSTLPPGQAKKN</sequence>
<evidence type="ECO:0000313" key="4">
    <source>
        <dbReference type="Proteomes" id="UP000600171"/>
    </source>
</evidence>
<dbReference type="PANTHER" id="PTHR42834:SF1">
    <property type="entry name" value="ENDONUCLEASE_EXONUCLEASE_PHOSPHATASE FAMILY PROTEIN (AFU_ORTHOLOGUE AFUA_3G09210)"/>
    <property type="match status" value="1"/>
</dbReference>
<keyword evidence="4" id="KW-1185">Reference proteome</keyword>
<dbReference type="PANTHER" id="PTHR42834">
    <property type="entry name" value="ENDONUCLEASE/EXONUCLEASE/PHOSPHATASE FAMILY PROTEIN (AFU_ORTHOLOGUE AFUA_3G09210)"/>
    <property type="match status" value="1"/>
</dbReference>
<dbReference type="InterPro" id="IPR047971">
    <property type="entry name" value="ExeM-like"/>
</dbReference>
<dbReference type="Proteomes" id="UP000600171">
    <property type="component" value="Unassembled WGS sequence"/>
</dbReference>
<dbReference type="GO" id="GO:0003824">
    <property type="term" value="F:catalytic activity"/>
    <property type="evidence" value="ECO:0007669"/>
    <property type="project" value="InterPro"/>
</dbReference>
<dbReference type="NCBIfam" id="NF033681">
    <property type="entry name" value="ExeM_NucH_DNase"/>
    <property type="match status" value="1"/>
</dbReference>
<protein>
    <recommendedName>
        <fullName evidence="2">Endonuclease/exonuclease/phosphatase domain-containing protein</fullName>
    </recommendedName>
</protein>
<dbReference type="InterPro" id="IPR036691">
    <property type="entry name" value="Endo/exonu/phosph_ase_sf"/>
</dbReference>
<organism evidence="3 4">
    <name type="scientific">Rothia aerolata</name>
    <dbReference type="NCBI Taxonomy" id="1812262"/>
    <lineage>
        <taxon>Bacteria</taxon>
        <taxon>Bacillati</taxon>
        <taxon>Actinomycetota</taxon>
        <taxon>Actinomycetes</taxon>
        <taxon>Micrococcales</taxon>
        <taxon>Micrococcaceae</taxon>
        <taxon>Rothia</taxon>
    </lineage>
</organism>
<dbReference type="CDD" id="cd10283">
    <property type="entry name" value="MnuA_DNase1-like"/>
    <property type="match status" value="1"/>
</dbReference>
<evidence type="ECO:0000313" key="3">
    <source>
        <dbReference type="EMBL" id="GGH56236.1"/>
    </source>
</evidence>
<feature type="domain" description="Endonuclease/exonuclease/phosphatase" evidence="2">
    <location>
        <begin position="43"/>
        <end position="314"/>
    </location>
</feature>
<dbReference type="AlphaFoldDB" id="A0A917ILL0"/>
<comment type="caution">
    <text evidence="3">The sequence shown here is derived from an EMBL/GenBank/DDBJ whole genome shotgun (WGS) entry which is preliminary data.</text>
</comment>
<dbReference type="RefSeq" id="WP_229723090.1">
    <property type="nucleotide sequence ID" value="NZ_BMDC01000001.1"/>
</dbReference>
<dbReference type="Pfam" id="PF03372">
    <property type="entry name" value="Exo_endo_phos"/>
    <property type="match status" value="1"/>
</dbReference>
<feature type="region of interest" description="Disordered" evidence="1">
    <location>
        <begin position="173"/>
        <end position="192"/>
    </location>
</feature>
<dbReference type="Gene3D" id="3.60.10.10">
    <property type="entry name" value="Endonuclease/exonuclease/phosphatase"/>
    <property type="match status" value="1"/>
</dbReference>
<name>A0A917ILL0_9MICC</name>
<dbReference type="EMBL" id="BMDC01000001">
    <property type="protein sequence ID" value="GGH56236.1"/>
    <property type="molecule type" value="Genomic_DNA"/>
</dbReference>
<feature type="compositionally biased region" description="Polar residues" evidence="1">
    <location>
        <begin position="179"/>
        <end position="192"/>
    </location>
</feature>
<evidence type="ECO:0000259" key="2">
    <source>
        <dbReference type="Pfam" id="PF03372"/>
    </source>
</evidence>
<evidence type="ECO:0000256" key="1">
    <source>
        <dbReference type="SAM" id="MobiDB-lite"/>
    </source>
</evidence>
<dbReference type="SUPFAM" id="SSF56219">
    <property type="entry name" value="DNase I-like"/>
    <property type="match status" value="1"/>
</dbReference>
<feature type="region of interest" description="Disordered" evidence="1">
    <location>
        <begin position="326"/>
        <end position="376"/>
    </location>
</feature>
<proteinExistence type="predicted"/>